<evidence type="ECO:0000256" key="5">
    <source>
        <dbReference type="ARBA" id="ARBA00022519"/>
    </source>
</evidence>
<dbReference type="Pfam" id="PF00672">
    <property type="entry name" value="HAMP"/>
    <property type="match status" value="1"/>
</dbReference>
<evidence type="ECO:0000259" key="14">
    <source>
        <dbReference type="SMART" id="SM00283"/>
    </source>
</evidence>
<evidence type="ECO:0000256" key="10">
    <source>
        <dbReference type="ARBA" id="ARBA00029447"/>
    </source>
</evidence>
<gene>
    <name evidence="17" type="ORF">F0L16_10270</name>
</gene>
<dbReference type="Gene3D" id="1.10.287.950">
    <property type="entry name" value="Methyl-accepting chemotaxis protein"/>
    <property type="match status" value="1"/>
</dbReference>
<evidence type="ECO:0000256" key="7">
    <source>
        <dbReference type="ARBA" id="ARBA00022989"/>
    </source>
</evidence>
<evidence type="ECO:0000313" key="18">
    <source>
        <dbReference type="Proteomes" id="UP000322184"/>
    </source>
</evidence>
<dbReference type="STRING" id="880156.AM629_02040"/>
<dbReference type="RefSeq" id="WP_149616721.1">
    <property type="nucleotide sequence ID" value="NZ_CAWPFF010000055.1"/>
</dbReference>
<comment type="similarity">
    <text evidence="10">Belongs to the methyl-accepting chemotaxis (MCP) protein family.</text>
</comment>
<dbReference type="EMBL" id="VTUW01000016">
    <property type="protein sequence ID" value="KAA1189302.1"/>
    <property type="molecule type" value="Genomic_DNA"/>
</dbReference>
<dbReference type="CDD" id="cd06225">
    <property type="entry name" value="HAMP"/>
    <property type="match status" value="1"/>
</dbReference>
<dbReference type="GO" id="GO:0007165">
    <property type="term" value="P:signal transduction"/>
    <property type="evidence" value="ECO:0007669"/>
    <property type="project" value="UniProtKB-KW"/>
</dbReference>
<dbReference type="SMART" id="SM00304">
    <property type="entry name" value="HAMP"/>
    <property type="match status" value="1"/>
</dbReference>
<organism evidence="17 18">
    <name type="scientific">Photorhabdus heterorhabditis</name>
    <dbReference type="NCBI Taxonomy" id="880156"/>
    <lineage>
        <taxon>Bacteria</taxon>
        <taxon>Pseudomonadati</taxon>
        <taxon>Pseudomonadota</taxon>
        <taxon>Gammaproteobacteria</taxon>
        <taxon>Enterobacterales</taxon>
        <taxon>Morganellaceae</taxon>
        <taxon>Photorhabdus</taxon>
    </lineage>
</organism>
<comment type="subcellular location">
    <subcellularLocation>
        <location evidence="1">Cell inner membrane</location>
        <topology evidence="1">Multi-pass membrane protein</topology>
    </subcellularLocation>
</comment>
<protein>
    <submittedName>
        <fullName evidence="17">HAMP domain-containing protein</fullName>
    </submittedName>
</protein>
<dbReference type="InterPro" id="IPR004090">
    <property type="entry name" value="Chemotax_Me-accpt_rcpt"/>
</dbReference>
<dbReference type="GO" id="GO:0005886">
    <property type="term" value="C:plasma membrane"/>
    <property type="evidence" value="ECO:0007669"/>
    <property type="project" value="UniProtKB-SubCell"/>
</dbReference>
<keyword evidence="2" id="KW-1003">Cell membrane</keyword>
<dbReference type="SUPFAM" id="SSF47170">
    <property type="entry name" value="Aspartate receptor, ligand-binding domain"/>
    <property type="match status" value="1"/>
</dbReference>
<dbReference type="InterPro" id="IPR004091">
    <property type="entry name" value="Chemotax_Me-accpt_rcpt_Me-site"/>
</dbReference>
<dbReference type="Gene3D" id="1.20.120.30">
    <property type="entry name" value="Aspartate receptor, ligand-binding domain"/>
    <property type="match status" value="1"/>
</dbReference>
<dbReference type="Proteomes" id="UP000322184">
    <property type="component" value="Unassembled WGS sequence"/>
</dbReference>
<evidence type="ECO:0000256" key="6">
    <source>
        <dbReference type="ARBA" id="ARBA00022692"/>
    </source>
</evidence>
<dbReference type="InterPro" id="IPR003122">
    <property type="entry name" value="Tar_rcpt_lig-bd"/>
</dbReference>
<dbReference type="InterPro" id="IPR003660">
    <property type="entry name" value="HAMP_dom"/>
</dbReference>
<keyword evidence="4" id="KW-0145">Chemotaxis</keyword>
<dbReference type="PROSITE" id="PS00538">
    <property type="entry name" value="CHEMOTAXIS_TRANSDUC_1"/>
    <property type="match status" value="1"/>
</dbReference>
<keyword evidence="11" id="KW-0175">Coiled coil</keyword>
<evidence type="ECO:0000256" key="3">
    <source>
        <dbReference type="ARBA" id="ARBA00022481"/>
    </source>
</evidence>
<feature type="domain" description="HAMP" evidence="15">
    <location>
        <begin position="216"/>
        <end position="268"/>
    </location>
</feature>
<evidence type="ECO:0000256" key="2">
    <source>
        <dbReference type="ARBA" id="ARBA00022475"/>
    </source>
</evidence>
<feature type="transmembrane region" description="Helical" evidence="13">
    <location>
        <begin position="12"/>
        <end position="35"/>
    </location>
</feature>
<evidence type="ECO:0000259" key="15">
    <source>
        <dbReference type="SMART" id="SM00304"/>
    </source>
</evidence>
<evidence type="ECO:0000256" key="13">
    <source>
        <dbReference type="SAM" id="Phobius"/>
    </source>
</evidence>
<sequence length="546" mass="59817">MLGLGRLRISTSLYLLLMMFCLMQIISSGLSLRIIHTDQSYIERIDLGTQKRDSLGLSWAALLQSRNTLNRIAVGKTLQQSEDHISGMVANVRETLDKAEMHFAAFISLPKLSEEDGSSVLLASVETSYKEYIKALRELSVFLEEGNYDAFLDQPTEKYQQQLESDFNHYMQYIGEEITTAVQDGRFYYQIATAMFAGAILMVLVVAWAAHWWLKRNLLRPFANMRSHFQLVAEGKLNKEVAVFTNDEIGEVFLKLRDMQRSLVNSITLIKENTNLMYSGIQEITQGNTDLSSRTEEQAASLEETAASMEQLTATVKQNAENARQASELAVSASKTASKGGELTTGVVETMDAIANSSQKISAIISVIDGIAFQTNILALNAAVEAARAGEQGRGFSVVAGEVRDLAQRSAEAAKEIKTLISESVQRVSQGSELVSHAGKTMNELVTSVNQVTDLMAEIAAASDEQSRGIHQVAQAVTQMDQVTQQNAALVEQSAAAAAALEDQADILVKTVAQFELPNNSENKLENELSPTLRSADREGAVSQTR</sequence>
<dbReference type="PANTHER" id="PTHR43531">
    <property type="entry name" value="PROTEIN ICFG"/>
    <property type="match status" value="1"/>
</dbReference>
<evidence type="ECO:0000256" key="4">
    <source>
        <dbReference type="ARBA" id="ARBA00022500"/>
    </source>
</evidence>
<dbReference type="Pfam" id="PF02203">
    <property type="entry name" value="TarH"/>
    <property type="match status" value="1"/>
</dbReference>
<evidence type="ECO:0000256" key="11">
    <source>
        <dbReference type="SAM" id="Coils"/>
    </source>
</evidence>
<reference evidence="17 18" key="1">
    <citation type="submission" date="2019-09" db="EMBL/GenBank/DDBJ databases">
        <title>Whole genome sequence of Photorhabdus heterorhabditis strain ETL (Enterobacteriales: Enterobacteriaceae) a bacterial symbiont of Heterorhabditis zealandica strain ETL (Rhabditida: Heterorhabditidae).</title>
        <authorList>
            <person name="Lulamba T.E."/>
            <person name="Serepa-Dlamini M.H."/>
        </authorList>
    </citation>
    <scope>NUCLEOTIDE SEQUENCE [LARGE SCALE GENOMIC DNA]</scope>
    <source>
        <strain evidence="17 18">ETL</strain>
    </source>
</reference>
<dbReference type="InterPro" id="IPR035440">
    <property type="entry name" value="4HB_MCP_dom_sf"/>
</dbReference>
<proteinExistence type="inferred from homology"/>
<dbReference type="CDD" id="cd11386">
    <property type="entry name" value="MCP_signal"/>
    <property type="match status" value="1"/>
</dbReference>
<comment type="caution">
    <text evidence="17">The sequence shown here is derived from an EMBL/GenBank/DDBJ whole genome shotgun (WGS) entry which is preliminary data.</text>
</comment>
<keyword evidence="3" id="KW-0488">Methylation</keyword>
<dbReference type="GO" id="GO:0006935">
    <property type="term" value="P:chemotaxis"/>
    <property type="evidence" value="ECO:0007669"/>
    <property type="project" value="UniProtKB-KW"/>
</dbReference>
<dbReference type="CDD" id="cd19407">
    <property type="entry name" value="Tar_Tsr_sensor"/>
    <property type="match status" value="1"/>
</dbReference>
<evidence type="ECO:0000256" key="12">
    <source>
        <dbReference type="SAM" id="MobiDB-lite"/>
    </source>
</evidence>
<dbReference type="GO" id="GO:0004888">
    <property type="term" value="F:transmembrane signaling receptor activity"/>
    <property type="evidence" value="ECO:0007669"/>
    <property type="project" value="InterPro"/>
</dbReference>
<feature type="coiled-coil region" evidence="11">
    <location>
        <begin position="292"/>
        <end position="329"/>
    </location>
</feature>
<evidence type="ECO:0000256" key="9">
    <source>
        <dbReference type="ARBA" id="ARBA00023224"/>
    </source>
</evidence>
<feature type="domain" description="Methyl-accepting transducer" evidence="14">
    <location>
        <begin position="269"/>
        <end position="516"/>
    </location>
</feature>
<dbReference type="AlphaFoldDB" id="A0A5B0WQP5"/>
<evidence type="ECO:0000256" key="8">
    <source>
        <dbReference type="ARBA" id="ARBA00023136"/>
    </source>
</evidence>
<feature type="region of interest" description="Disordered" evidence="12">
    <location>
        <begin position="523"/>
        <end position="546"/>
    </location>
</feature>
<dbReference type="Pfam" id="PF00015">
    <property type="entry name" value="MCPsignal"/>
    <property type="match status" value="1"/>
</dbReference>
<keyword evidence="7 13" id="KW-1133">Transmembrane helix</keyword>
<evidence type="ECO:0000313" key="17">
    <source>
        <dbReference type="EMBL" id="KAA1189302.1"/>
    </source>
</evidence>
<name>A0A5B0WQP5_9GAMM</name>
<feature type="transmembrane region" description="Helical" evidence="13">
    <location>
        <begin position="187"/>
        <end position="214"/>
    </location>
</feature>
<keyword evidence="8 13" id="KW-0472">Membrane</keyword>
<feature type="domain" description="Chemotaxis methyl-accepting receptor Tar-related ligand-binding" evidence="16">
    <location>
        <begin position="46"/>
        <end position="182"/>
    </location>
</feature>
<keyword evidence="5" id="KW-0997">Cell inner membrane</keyword>
<keyword evidence="6 13" id="KW-0812">Transmembrane</keyword>
<dbReference type="InterPro" id="IPR004089">
    <property type="entry name" value="MCPsignal_dom"/>
</dbReference>
<dbReference type="InterPro" id="IPR051310">
    <property type="entry name" value="MCP_chemotaxis"/>
</dbReference>
<keyword evidence="9" id="KW-0807">Transducer</keyword>
<evidence type="ECO:0000259" key="16">
    <source>
        <dbReference type="SMART" id="SM00319"/>
    </source>
</evidence>
<dbReference type="SMART" id="SM00283">
    <property type="entry name" value="MA"/>
    <property type="match status" value="1"/>
</dbReference>
<dbReference type="PRINTS" id="PR00260">
    <property type="entry name" value="CHEMTRNSDUCR"/>
</dbReference>
<evidence type="ECO:0000256" key="1">
    <source>
        <dbReference type="ARBA" id="ARBA00004429"/>
    </source>
</evidence>
<dbReference type="SUPFAM" id="SSF58104">
    <property type="entry name" value="Methyl-accepting chemotaxis protein (MCP) signaling domain"/>
    <property type="match status" value="1"/>
</dbReference>
<accession>A0A5B0WQP5</accession>
<dbReference type="PANTHER" id="PTHR43531:SF14">
    <property type="entry name" value="METHYL-ACCEPTING CHEMOTAXIS PROTEIN I-RELATED"/>
    <property type="match status" value="1"/>
</dbReference>
<dbReference type="SMART" id="SM00319">
    <property type="entry name" value="TarH"/>
    <property type="match status" value="1"/>
</dbReference>
<dbReference type="FunFam" id="1.10.287.950:FF:000001">
    <property type="entry name" value="Methyl-accepting chemotaxis sensory transducer"/>
    <property type="match status" value="1"/>
</dbReference>